<dbReference type="AlphaFoldDB" id="A0AAN6UDB8"/>
<proteinExistence type="predicted"/>
<comment type="caution">
    <text evidence="1">The sequence shown here is derived from an EMBL/GenBank/DDBJ whole genome shotgun (WGS) entry which is preliminary data.</text>
</comment>
<reference evidence="1" key="2">
    <citation type="submission" date="2023-05" db="EMBL/GenBank/DDBJ databases">
        <authorList>
            <consortium name="Lawrence Berkeley National Laboratory"/>
            <person name="Steindorff A."/>
            <person name="Hensen N."/>
            <person name="Bonometti L."/>
            <person name="Westerberg I."/>
            <person name="Brannstrom I.O."/>
            <person name="Guillou S."/>
            <person name="Cros-Aarteil S."/>
            <person name="Calhoun S."/>
            <person name="Haridas S."/>
            <person name="Kuo A."/>
            <person name="Mondo S."/>
            <person name="Pangilinan J."/>
            <person name="Riley R."/>
            <person name="Labutti K."/>
            <person name="Andreopoulos B."/>
            <person name="Lipzen A."/>
            <person name="Chen C."/>
            <person name="Yanf M."/>
            <person name="Daum C."/>
            <person name="Ng V."/>
            <person name="Clum A."/>
            <person name="Ohm R."/>
            <person name="Martin F."/>
            <person name="Silar P."/>
            <person name="Natvig D."/>
            <person name="Lalanne C."/>
            <person name="Gautier V."/>
            <person name="Ament-Velasquez S.L."/>
            <person name="Kruys A."/>
            <person name="Hutchinson M.I."/>
            <person name="Powell A.J."/>
            <person name="Barry K."/>
            <person name="Miller A.N."/>
            <person name="Grigoriev I.V."/>
            <person name="Debuchy R."/>
            <person name="Gladieux P."/>
            <person name="Thoren M.H."/>
            <person name="Johannesson H."/>
        </authorList>
    </citation>
    <scope>NUCLEOTIDE SEQUENCE</scope>
    <source>
        <strain evidence="1">CBS 123565</strain>
    </source>
</reference>
<accession>A0AAN6UDB8</accession>
<reference evidence="1" key="1">
    <citation type="journal article" date="2023" name="Mol. Phylogenet. Evol.">
        <title>Genome-scale phylogeny and comparative genomics of the fungal order Sordariales.</title>
        <authorList>
            <person name="Hensen N."/>
            <person name="Bonometti L."/>
            <person name="Westerberg I."/>
            <person name="Brannstrom I.O."/>
            <person name="Guillou S."/>
            <person name="Cros-Aarteil S."/>
            <person name="Calhoun S."/>
            <person name="Haridas S."/>
            <person name="Kuo A."/>
            <person name="Mondo S."/>
            <person name="Pangilinan J."/>
            <person name="Riley R."/>
            <person name="LaButti K."/>
            <person name="Andreopoulos B."/>
            <person name="Lipzen A."/>
            <person name="Chen C."/>
            <person name="Yan M."/>
            <person name="Daum C."/>
            <person name="Ng V."/>
            <person name="Clum A."/>
            <person name="Steindorff A."/>
            <person name="Ohm R.A."/>
            <person name="Martin F."/>
            <person name="Silar P."/>
            <person name="Natvig D.O."/>
            <person name="Lalanne C."/>
            <person name="Gautier V."/>
            <person name="Ament-Velasquez S.L."/>
            <person name="Kruys A."/>
            <person name="Hutchinson M.I."/>
            <person name="Powell A.J."/>
            <person name="Barry K."/>
            <person name="Miller A.N."/>
            <person name="Grigoriev I.V."/>
            <person name="Debuchy R."/>
            <person name="Gladieux P."/>
            <person name="Hiltunen Thoren M."/>
            <person name="Johannesson H."/>
        </authorList>
    </citation>
    <scope>NUCLEOTIDE SEQUENCE</scope>
    <source>
        <strain evidence="1">CBS 123565</strain>
    </source>
</reference>
<organism evidence="1 2">
    <name type="scientific">Trichocladium antarcticum</name>
    <dbReference type="NCBI Taxonomy" id="1450529"/>
    <lineage>
        <taxon>Eukaryota</taxon>
        <taxon>Fungi</taxon>
        <taxon>Dikarya</taxon>
        <taxon>Ascomycota</taxon>
        <taxon>Pezizomycotina</taxon>
        <taxon>Sordariomycetes</taxon>
        <taxon>Sordariomycetidae</taxon>
        <taxon>Sordariales</taxon>
        <taxon>Chaetomiaceae</taxon>
        <taxon>Trichocladium</taxon>
    </lineage>
</organism>
<protein>
    <submittedName>
        <fullName evidence="1">Uncharacterized protein</fullName>
    </submittedName>
</protein>
<sequence>MTASQQANMCDKEVPPQGRPYIFGLCHLVSLRRAYRVLSSQKQHPPPSPTMTSEAHCPDCGQTKYNRVRKFPCPKCFGRLKGYVVSGTAAKDCADSNCNNGVKKSDPGEDCDQCLGTGKKLSRCVHPNCVNGQMEYACKEDEFHGH</sequence>
<keyword evidence="2" id="KW-1185">Reference proteome</keyword>
<dbReference type="Proteomes" id="UP001304895">
    <property type="component" value="Unassembled WGS sequence"/>
</dbReference>
<gene>
    <name evidence="1" type="ORF">BT67DRAFT_205783</name>
</gene>
<name>A0AAN6UDB8_9PEZI</name>
<evidence type="ECO:0000313" key="2">
    <source>
        <dbReference type="Proteomes" id="UP001304895"/>
    </source>
</evidence>
<dbReference type="EMBL" id="MU853430">
    <property type="protein sequence ID" value="KAK4130917.1"/>
    <property type="molecule type" value="Genomic_DNA"/>
</dbReference>
<evidence type="ECO:0000313" key="1">
    <source>
        <dbReference type="EMBL" id="KAK4130917.1"/>
    </source>
</evidence>